<feature type="transmembrane region" description="Helical" evidence="1">
    <location>
        <begin position="104"/>
        <end position="123"/>
    </location>
</feature>
<proteinExistence type="predicted"/>
<dbReference type="Pfam" id="PF11915">
    <property type="entry name" value="DUF3433"/>
    <property type="match status" value="2"/>
</dbReference>
<dbReference type="Proteomes" id="UP000799438">
    <property type="component" value="Unassembled WGS sequence"/>
</dbReference>
<dbReference type="GeneID" id="54302783"/>
<evidence type="ECO:0000256" key="1">
    <source>
        <dbReference type="SAM" id="Phobius"/>
    </source>
</evidence>
<gene>
    <name evidence="2" type="ORF">K452DRAFT_338474</name>
</gene>
<keyword evidence="1" id="KW-0472">Membrane</keyword>
<dbReference type="OrthoDB" id="3912677at2759"/>
<name>A0A6A6B5C2_9PEZI</name>
<dbReference type="PANTHER" id="PTHR37544">
    <property type="entry name" value="SPRAY-RELATED"/>
    <property type="match status" value="1"/>
</dbReference>
<protein>
    <submittedName>
        <fullName evidence="2">Uncharacterized protein</fullName>
    </submittedName>
</protein>
<evidence type="ECO:0000313" key="2">
    <source>
        <dbReference type="EMBL" id="KAF2138424.1"/>
    </source>
</evidence>
<evidence type="ECO:0000313" key="3">
    <source>
        <dbReference type="Proteomes" id="UP000799438"/>
    </source>
</evidence>
<feature type="transmembrane region" description="Helical" evidence="1">
    <location>
        <begin position="732"/>
        <end position="756"/>
    </location>
</feature>
<organism evidence="2 3">
    <name type="scientific">Aplosporella prunicola CBS 121167</name>
    <dbReference type="NCBI Taxonomy" id="1176127"/>
    <lineage>
        <taxon>Eukaryota</taxon>
        <taxon>Fungi</taxon>
        <taxon>Dikarya</taxon>
        <taxon>Ascomycota</taxon>
        <taxon>Pezizomycotina</taxon>
        <taxon>Dothideomycetes</taxon>
        <taxon>Dothideomycetes incertae sedis</taxon>
        <taxon>Botryosphaeriales</taxon>
        <taxon>Aplosporellaceae</taxon>
        <taxon>Aplosporella</taxon>
    </lineage>
</organism>
<keyword evidence="3" id="KW-1185">Reference proteome</keyword>
<keyword evidence="1" id="KW-0812">Transmembrane</keyword>
<feature type="transmembrane region" description="Helical" evidence="1">
    <location>
        <begin position="515"/>
        <end position="538"/>
    </location>
</feature>
<feature type="transmembrane region" description="Helical" evidence="1">
    <location>
        <begin position="63"/>
        <end position="84"/>
    </location>
</feature>
<sequence>MDNDSDSHGPSPHPQTARAVATLLVSQSRTSTELPGHANSEEALKHNDTTSYAFWNPIWLGRYVLGTFSILFAALSAAIVVLYCISTSKHGLGTYTKRMEVEYFWKYLPTSVTVLLMAVWGQVDYSTRLLQPWENLRKHTAPANRTIFLDLISPMQPVYWASALRHREWAAAITVTVCIALQIARVFSTGLMTLELTELTSNGLVVSKQAEFDPSALNSSDHGNSAGAIYQSIHTANMSYPDWTFEDYALEPFQPIGSVMKRTAKRYAGEVMAFYPWLDCEKVTLKDKWAHPTSYQTSPYVLDITLQSSSCNASTTITLQRIHGGPGGPKDDTYDYYDGVTELVSCGKSQKYLIVVTHGSSLTGHFSGAICQPNYSLKPLFVKVDNFLQVLTVETRQEKNETDRSFRSSTLDPMDLFQAVLNHSKSVRFPSSSSDNNNGFLKLVSLPTSQGIFEPTAPYMKDLLDTDVLIKQTEATFKGMAVQIAALSLLNPHYKAVNGFVDYEAERLQVKLTSVIAIAICFGLCSILSLFMLCARPWNAAPRDPNSIGGIAAILHSSTQLKSVFKYSLQENKDAFAGQRLIGTIVAETGAYQVSCTGEKDLNQEPSDKKSNTGKKKGWQPLTLNFWSRIATLIVTAAIIIVLEVIQRISNRSHGFTNVASSNLGTAASTYIPTLVMTGVAAMYSSQNFNVVLLSPYRALRTGGSTANRSILSKDLGRLPLFSIFSSAKKGYFASCATAIAAMIGALLTVAVSGLYTLDRVDSPLPISLKRLDRFGTIWDGDVYADNFAGSTLRSIVWQNISYPKWTYGTLAFPSLLIDDVKARERTRLEATLPALRGTLNCTIVDPKEMEYTKQSESSSITLLRLQTLNTCSIGGRMSQLDRTLEDGHVLFHGSDSTRFSTVRDISDGCQSLSFYFGDFSQDTPQISAFTCTQQIQEIDTKVNFLLPDFHIDKSNPPVPDESTIRYVGNEATNGSKTFQYPITYSMSNTFEAVADKADNLSPSLGQFYFAVVYGKYGIPANELIGQANIGRLVNATTEMYSLYMAQLLSLKMRETLNASTAQRLSIEQTIQGKLHGNNLRLVQKARPKLALQIMLAVMFVCGVVSWVSLRTTSLLFHDPCSIAGVATLLAGSQLWGSETRGLLPDGVEWMDDEEMERRGVWKGLVFSLGWWPGGRYGIDVRVPAAASGTSGECR</sequence>
<keyword evidence="1" id="KW-1133">Transmembrane helix</keyword>
<dbReference type="PANTHER" id="PTHR37544:SF1">
    <property type="entry name" value="PHOSPHORIBOSYLAMINOIMIDAZOLE-SUCCINOCARBOXAMIDE SYNTHASE"/>
    <property type="match status" value="1"/>
</dbReference>
<feature type="transmembrane region" description="Helical" evidence="1">
    <location>
        <begin position="1090"/>
        <end position="1110"/>
    </location>
</feature>
<accession>A0A6A6B5C2</accession>
<dbReference type="AlphaFoldDB" id="A0A6A6B5C2"/>
<reference evidence="2" key="1">
    <citation type="journal article" date="2020" name="Stud. Mycol.">
        <title>101 Dothideomycetes genomes: a test case for predicting lifestyles and emergence of pathogens.</title>
        <authorList>
            <person name="Haridas S."/>
            <person name="Albert R."/>
            <person name="Binder M."/>
            <person name="Bloem J."/>
            <person name="Labutti K."/>
            <person name="Salamov A."/>
            <person name="Andreopoulos B."/>
            <person name="Baker S."/>
            <person name="Barry K."/>
            <person name="Bills G."/>
            <person name="Bluhm B."/>
            <person name="Cannon C."/>
            <person name="Castanera R."/>
            <person name="Culley D."/>
            <person name="Daum C."/>
            <person name="Ezra D."/>
            <person name="Gonzalez J."/>
            <person name="Henrissat B."/>
            <person name="Kuo A."/>
            <person name="Liang C."/>
            <person name="Lipzen A."/>
            <person name="Lutzoni F."/>
            <person name="Magnuson J."/>
            <person name="Mondo S."/>
            <person name="Nolan M."/>
            <person name="Ohm R."/>
            <person name="Pangilinan J."/>
            <person name="Park H.-J."/>
            <person name="Ramirez L."/>
            <person name="Alfaro M."/>
            <person name="Sun H."/>
            <person name="Tritt A."/>
            <person name="Yoshinaga Y."/>
            <person name="Zwiers L.-H."/>
            <person name="Turgeon B."/>
            <person name="Goodwin S."/>
            <person name="Spatafora J."/>
            <person name="Crous P."/>
            <person name="Grigoriev I."/>
        </authorList>
    </citation>
    <scope>NUCLEOTIDE SEQUENCE</scope>
    <source>
        <strain evidence="2">CBS 121167</strain>
    </source>
</reference>
<dbReference type="RefSeq" id="XP_033394137.1">
    <property type="nucleotide sequence ID" value="XM_033545283.1"/>
</dbReference>
<dbReference type="InterPro" id="IPR021840">
    <property type="entry name" value="DUF3433"/>
</dbReference>
<feature type="transmembrane region" description="Helical" evidence="1">
    <location>
        <begin position="626"/>
        <end position="646"/>
    </location>
</feature>
<dbReference type="EMBL" id="ML995496">
    <property type="protein sequence ID" value="KAF2138424.1"/>
    <property type="molecule type" value="Genomic_DNA"/>
</dbReference>